<dbReference type="SUPFAM" id="SSF52980">
    <property type="entry name" value="Restriction endonuclease-like"/>
    <property type="match status" value="1"/>
</dbReference>
<dbReference type="InterPro" id="IPR012296">
    <property type="entry name" value="Nuclease_put_TT1808"/>
</dbReference>
<name>Q0G3W9_9HYPH</name>
<dbReference type="AlphaFoldDB" id="Q0G3W9"/>
<dbReference type="STRING" id="217511.GCA_001463845_02929"/>
<dbReference type="PANTHER" id="PTHR36558">
    <property type="entry name" value="GLR1098 PROTEIN"/>
    <property type="match status" value="1"/>
</dbReference>
<comment type="caution">
    <text evidence="2">The sequence shown here is derived from an EMBL/GenBank/DDBJ whole genome shotgun (WGS) entry which is preliminary data.</text>
</comment>
<dbReference type="Gene3D" id="3.90.1570.10">
    <property type="entry name" value="tt1808, chain A"/>
    <property type="match status" value="1"/>
</dbReference>
<proteinExistence type="predicted"/>
<organism evidence="2 3">
    <name type="scientific">Fulvimarina pelagi HTCC2506</name>
    <dbReference type="NCBI Taxonomy" id="314231"/>
    <lineage>
        <taxon>Bacteria</taxon>
        <taxon>Pseudomonadati</taxon>
        <taxon>Pseudomonadota</taxon>
        <taxon>Alphaproteobacteria</taxon>
        <taxon>Hyphomicrobiales</taxon>
        <taxon>Aurantimonadaceae</taxon>
        <taxon>Fulvimarina</taxon>
    </lineage>
</organism>
<dbReference type="RefSeq" id="WP_007068085.1">
    <property type="nucleotide sequence ID" value="NZ_DS022272.1"/>
</dbReference>
<gene>
    <name evidence="2" type="ORF">FP2506_14804</name>
</gene>
<keyword evidence="3" id="KW-1185">Reference proteome</keyword>
<dbReference type="Proteomes" id="UP000004310">
    <property type="component" value="Unassembled WGS sequence"/>
</dbReference>
<dbReference type="CDD" id="cd06260">
    <property type="entry name" value="DUF820-like"/>
    <property type="match status" value="1"/>
</dbReference>
<dbReference type="eggNOG" id="COG4636">
    <property type="taxonomic scope" value="Bacteria"/>
</dbReference>
<dbReference type="PANTHER" id="PTHR36558:SF1">
    <property type="entry name" value="RESTRICTION ENDONUCLEASE DOMAIN-CONTAINING PROTEIN-RELATED"/>
    <property type="match status" value="1"/>
</dbReference>
<dbReference type="InterPro" id="IPR011335">
    <property type="entry name" value="Restrct_endonuc-II-like"/>
</dbReference>
<evidence type="ECO:0000259" key="1">
    <source>
        <dbReference type="Pfam" id="PF05685"/>
    </source>
</evidence>
<dbReference type="InterPro" id="IPR008538">
    <property type="entry name" value="Uma2"/>
</dbReference>
<accession>Q0G3W9</accession>
<dbReference type="EMBL" id="AATP01000002">
    <property type="protein sequence ID" value="EAU41712.1"/>
    <property type="molecule type" value="Genomic_DNA"/>
</dbReference>
<dbReference type="Pfam" id="PF05685">
    <property type="entry name" value="Uma2"/>
    <property type="match status" value="1"/>
</dbReference>
<reference evidence="2 3" key="1">
    <citation type="journal article" date="2010" name="J. Bacteriol.">
        <title>Genome sequence of Fulvimarina pelagi HTCC2506T, a Mn(II)-oxidizing alphaproteobacterium possessing an aerobic anoxygenic photosynthetic gene cluster and Xanthorhodopsin.</title>
        <authorList>
            <person name="Kang I."/>
            <person name="Oh H.M."/>
            <person name="Lim S.I."/>
            <person name="Ferriera S."/>
            <person name="Giovannoni S.J."/>
            <person name="Cho J.C."/>
        </authorList>
    </citation>
    <scope>NUCLEOTIDE SEQUENCE [LARGE SCALE GENOMIC DNA]</scope>
    <source>
        <strain evidence="2 3">HTCC2506</strain>
    </source>
</reference>
<dbReference type="HOGENOM" id="CLU_076312_6_1_5"/>
<feature type="domain" description="Putative restriction endonuclease" evidence="1">
    <location>
        <begin position="36"/>
        <end position="192"/>
    </location>
</feature>
<evidence type="ECO:0000313" key="3">
    <source>
        <dbReference type="Proteomes" id="UP000004310"/>
    </source>
</evidence>
<protein>
    <recommendedName>
        <fullName evidence="1">Putative restriction endonuclease domain-containing protein</fullName>
    </recommendedName>
</protein>
<evidence type="ECO:0000313" key="2">
    <source>
        <dbReference type="EMBL" id="EAU41712.1"/>
    </source>
</evidence>
<sequence length="205" mass="23553">MMSAVEELERLDVAKFDEAAFVEFLENNGGASGWGEGGRWELIEGLPIDMPPATIAHGIIAQNFERLLLGALISRELNLDVQREAGVRHPTDEFFRPVADLIVYDAAERQGRNKDLFFQTCQLVAEVLSPRTRHHDLLFKRRRYLELPTCKHVILIEQDEMRLRHWARSADWAETVHADPDDPIELPEFGFSCRLKDLYARTDLV</sequence>